<dbReference type="CDD" id="cd14752">
    <property type="entry name" value="GH31_N"/>
    <property type="match status" value="1"/>
</dbReference>
<dbReference type="Gene3D" id="3.20.20.80">
    <property type="entry name" value="Glycosidases"/>
    <property type="match status" value="1"/>
</dbReference>
<organism evidence="8 9">
    <name type="scientific">Vulcaniibacterium tengchongense</name>
    <dbReference type="NCBI Taxonomy" id="1273429"/>
    <lineage>
        <taxon>Bacteria</taxon>
        <taxon>Pseudomonadati</taxon>
        <taxon>Pseudomonadota</taxon>
        <taxon>Gammaproteobacteria</taxon>
        <taxon>Lysobacterales</taxon>
        <taxon>Lysobacteraceae</taxon>
        <taxon>Vulcaniibacterium</taxon>
    </lineage>
</organism>
<dbReference type="CDD" id="cd06604">
    <property type="entry name" value="GH31_glucosidase_II_MalA"/>
    <property type="match status" value="1"/>
</dbReference>
<dbReference type="Gene3D" id="2.60.40.1180">
    <property type="entry name" value="Golgi alpha-mannosidase II"/>
    <property type="match status" value="2"/>
</dbReference>
<evidence type="ECO:0000256" key="2">
    <source>
        <dbReference type="RuleBase" id="RU361185"/>
    </source>
</evidence>
<dbReference type="Pfam" id="PF01055">
    <property type="entry name" value="Glyco_hydro_31_2nd"/>
    <property type="match status" value="1"/>
</dbReference>
<dbReference type="InterPro" id="IPR017853">
    <property type="entry name" value="GH"/>
</dbReference>
<evidence type="ECO:0000313" key="8">
    <source>
        <dbReference type="EMBL" id="RPE76961.1"/>
    </source>
</evidence>
<evidence type="ECO:0000259" key="6">
    <source>
        <dbReference type="Pfam" id="PF17137"/>
    </source>
</evidence>
<feature type="domain" description="Glycoside hydrolase family 31 TIM barrel" evidence="4">
    <location>
        <begin position="260"/>
        <end position="589"/>
    </location>
</feature>
<dbReference type="SUPFAM" id="SSF74650">
    <property type="entry name" value="Galactose mutarotase-like"/>
    <property type="match status" value="1"/>
</dbReference>
<dbReference type="PANTHER" id="PTHR22762">
    <property type="entry name" value="ALPHA-GLUCOSIDASE"/>
    <property type="match status" value="1"/>
</dbReference>
<dbReference type="Gene3D" id="2.60.40.1760">
    <property type="entry name" value="glycosyl hydrolase (family 31)"/>
    <property type="match status" value="1"/>
</dbReference>
<dbReference type="Proteomes" id="UP000269708">
    <property type="component" value="Unassembled WGS sequence"/>
</dbReference>
<dbReference type="SUPFAM" id="SSF51445">
    <property type="entry name" value="(Trans)glycosidases"/>
    <property type="match status" value="1"/>
</dbReference>
<proteinExistence type="inferred from homology"/>
<gene>
    <name evidence="8" type="ORF">EDC50_2213</name>
</gene>
<sequence length="816" mass="90902">MRNGWVSALVLLLAPLVADAQGWRHLGAADAVQRRPDGVELRSGPARVRVSAHAEGVFRVRMAPDGRFDGTPSWAVIQAPSPPQVRIEETPAAVRIAAGDVVATIERKPLRIVFADAAGRELLAGAPELPMAWMDAPHGPRVRAWMRMPADEHYYGLGDKAGPLDRRGRAFTMWNTDAYGWQGWSDPLYKSIPFFLALRAGRAYGLFFDNAHRSSFDFGKESEDCYAFGADGGELDYYFVAGPAPARVLERYTALTGRAPLPPLWALGFQQSRYSYHPEAKVREIAAQLRRRRIPGDALYLDIDYQDGYAPFTVDRKRFPGFEGLIADLRAQGLRTVLITDLHIKHAPGAGYAPFDSGLREDAFVKMPDGSLYVGPVWPGDAVFPDFTLGRVRDWWGGLYRDFAAMGAGGYWNDMNEPSVFRVPGNTMAPDAVHRLDDGTTRAHRAIHNVYGMLNARATYEGLLKLQPQQRPFVLTRAAYAGAQRYAATWTGDNSATWHHLAQSTPNLLSLGLSGYALAGDDVGGFIGSPPPELLTRWFQLGAFNPLFRNHAATDTRPHEAWVDGAEHEARRREAIELRYRLLPYLYTAMEEHARTGLPLMRPVFLHYPQAEAFYGNDRDFLFGADLFVAPVVDERLDPHPVTLPPGRWYEFGSSRRHVAAKEPLQLDPRPPGVPLYARAGAIVPLQPLVQHTGETPRGPLQLQVYLPAPGADDCRGALYQDDGESFDYRNGELLRIAYRCEVADGGVAVESRIEQRGYAPWWNRARLTLYGLARRPAQVRIDGRPLPGWRYDAQAGAVEAEVGEALRDWRLELSY</sequence>
<feature type="domain" description="DUF5110" evidence="6">
    <location>
        <begin position="700"/>
        <end position="762"/>
    </location>
</feature>
<name>A0A3N4VB87_9GAMM</name>
<evidence type="ECO:0000259" key="4">
    <source>
        <dbReference type="Pfam" id="PF01055"/>
    </source>
</evidence>
<dbReference type="GO" id="GO:0005975">
    <property type="term" value="P:carbohydrate metabolic process"/>
    <property type="evidence" value="ECO:0007669"/>
    <property type="project" value="InterPro"/>
</dbReference>
<dbReference type="EMBL" id="RKQN01000003">
    <property type="protein sequence ID" value="RPE76961.1"/>
    <property type="molecule type" value="Genomic_DNA"/>
</dbReference>
<protein>
    <submittedName>
        <fullName evidence="8">Alpha-glucosidase</fullName>
    </submittedName>
</protein>
<evidence type="ECO:0000256" key="1">
    <source>
        <dbReference type="ARBA" id="ARBA00007806"/>
    </source>
</evidence>
<dbReference type="InterPro" id="IPR000322">
    <property type="entry name" value="Glyco_hydro_31_TIM"/>
</dbReference>
<comment type="caution">
    <text evidence="8">The sequence shown here is derived from an EMBL/GenBank/DDBJ whole genome shotgun (WGS) entry which is preliminary data.</text>
</comment>
<comment type="similarity">
    <text evidence="1 2">Belongs to the glycosyl hydrolase 31 family.</text>
</comment>
<feature type="domain" description="Glycoside hydrolase family 31 N-terminal" evidence="5">
    <location>
        <begin position="48"/>
        <end position="217"/>
    </location>
</feature>
<dbReference type="InterPro" id="IPR013780">
    <property type="entry name" value="Glyco_hydro_b"/>
</dbReference>
<dbReference type="SUPFAM" id="SSF51011">
    <property type="entry name" value="Glycosyl hydrolase domain"/>
    <property type="match status" value="1"/>
</dbReference>
<dbReference type="Pfam" id="PF13802">
    <property type="entry name" value="Gal_mutarotas_2"/>
    <property type="match status" value="1"/>
</dbReference>
<keyword evidence="2" id="KW-0326">Glycosidase</keyword>
<keyword evidence="2" id="KW-0378">Hydrolase</keyword>
<dbReference type="GO" id="GO:0030246">
    <property type="term" value="F:carbohydrate binding"/>
    <property type="evidence" value="ECO:0007669"/>
    <property type="project" value="InterPro"/>
</dbReference>
<feature type="domain" description="Glycosyl hydrolase family 31 C-terminal" evidence="7">
    <location>
        <begin position="597"/>
        <end position="684"/>
    </location>
</feature>
<feature type="chain" id="PRO_5017967522" evidence="3">
    <location>
        <begin position="21"/>
        <end position="816"/>
    </location>
</feature>
<dbReference type="InterPro" id="IPR048395">
    <property type="entry name" value="Glyco_hydro_31_C"/>
</dbReference>
<evidence type="ECO:0000259" key="7">
    <source>
        <dbReference type="Pfam" id="PF21365"/>
    </source>
</evidence>
<evidence type="ECO:0000313" key="9">
    <source>
        <dbReference type="Proteomes" id="UP000269708"/>
    </source>
</evidence>
<dbReference type="RefSeq" id="WP_123770554.1">
    <property type="nucleotide sequence ID" value="NZ_RKQN01000003.1"/>
</dbReference>
<dbReference type="PANTHER" id="PTHR22762:SF120">
    <property type="entry name" value="HETEROGLYCAN GLUCOSIDASE 1"/>
    <property type="match status" value="1"/>
</dbReference>
<reference evidence="8 9" key="1">
    <citation type="submission" date="2018-11" db="EMBL/GenBank/DDBJ databases">
        <title>Genomic Encyclopedia of Type Strains, Phase IV (KMG-IV): sequencing the most valuable type-strain genomes for metagenomic binning, comparative biology and taxonomic classification.</title>
        <authorList>
            <person name="Goeker M."/>
        </authorList>
    </citation>
    <scope>NUCLEOTIDE SEQUENCE [LARGE SCALE GENOMIC DNA]</scope>
    <source>
        <strain evidence="8 9">DSM 25623</strain>
    </source>
</reference>
<dbReference type="InterPro" id="IPR011013">
    <property type="entry name" value="Gal_mutarotase_sf_dom"/>
</dbReference>
<dbReference type="InterPro" id="IPR033403">
    <property type="entry name" value="DUF5110"/>
</dbReference>
<dbReference type="OrthoDB" id="176168at2"/>
<feature type="signal peptide" evidence="3">
    <location>
        <begin position="1"/>
        <end position="20"/>
    </location>
</feature>
<dbReference type="AlphaFoldDB" id="A0A3N4VB87"/>
<keyword evidence="3" id="KW-0732">Signal</keyword>
<accession>A0A3N4VB87</accession>
<dbReference type="GO" id="GO:0004553">
    <property type="term" value="F:hydrolase activity, hydrolyzing O-glycosyl compounds"/>
    <property type="evidence" value="ECO:0007669"/>
    <property type="project" value="InterPro"/>
</dbReference>
<dbReference type="InterPro" id="IPR025887">
    <property type="entry name" value="Glyco_hydro_31_N_dom"/>
</dbReference>
<evidence type="ECO:0000256" key="3">
    <source>
        <dbReference type="SAM" id="SignalP"/>
    </source>
</evidence>
<dbReference type="Pfam" id="PF21365">
    <property type="entry name" value="Glyco_hydro_31_3rd"/>
    <property type="match status" value="1"/>
</dbReference>
<keyword evidence="9" id="KW-1185">Reference proteome</keyword>
<dbReference type="Pfam" id="PF17137">
    <property type="entry name" value="DUF5110"/>
    <property type="match status" value="1"/>
</dbReference>
<evidence type="ECO:0000259" key="5">
    <source>
        <dbReference type="Pfam" id="PF13802"/>
    </source>
</evidence>